<reference evidence="1" key="2">
    <citation type="submission" date="2020-06" db="EMBL/GenBank/DDBJ databases">
        <title>Helianthus annuus Genome sequencing and assembly Release 2.</title>
        <authorList>
            <person name="Gouzy J."/>
            <person name="Langlade N."/>
            <person name="Munos S."/>
        </authorList>
    </citation>
    <scope>NUCLEOTIDE SEQUENCE</scope>
    <source>
        <tissue evidence="1">Leaves</tissue>
    </source>
</reference>
<keyword evidence="2" id="KW-1185">Reference proteome</keyword>
<organism evidence="1 2">
    <name type="scientific">Helianthus annuus</name>
    <name type="common">Common sunflower</name>
    <dbReference type="NCBI Taxonomy" id="4232"/>
    <lineage>
        <taxon>Eukaryota</taxon>
        <taxon>Viridiplantae</taxon>
        <taxon>Streptophyta</taxon>
        <taxon>Embryophyta</taxon>
        <taxon>Tracheophyta</taxon>
        <taxon>Spermatophyta</taxon>
        <taxon>Magnoliopsida</taxon>
        <taxon>eudicotyledons</taxon>
        <taxon>Gunneridae</taxon>
        <taxon>Pentapetalae</taxon>
        <taxon>asterids</taxon>
        <taxon>campanulids</taxon>
        <taxon>Asterales</taxon>
        <taxon>Asteraceae</taxon>
        <taxon>Asteroideae</taxon>
        <taxon>Heliantheae alliance</taxon>
        <taxon>Heliantheae</taxon>
        <taxon>Helianthus</taxon>
    </lineage>
</organism>
<gene>
    <name evidence="1" type="ORF">HanXRQr2_Chr03g0090091</name>
</gene>
<comment type="caution">
    <text evidence="1">The sequence shown here is derived from an EMBL/GenBank/DDBJ whole genome shotgun (WGS) entry which is preliminary data.</text>
</comment>
<dbReference type="Proteomes" id="UP000215914">
    <property type="component" value="Unassembled WGS sequence"/>
</dbReference>
<name>A0A9K3NU63_HELAN</name>
<dbReference type="EMBL" id="MNCJ02000318">
    <property type="protein sequence ID" value="KAF5812749.1"/>
    <property type="molecule type" value="Genomic_DNA"/>
</dbReference>
<evidence type="ECO:0000313" key="1">
    <source>
        <dbReference type="EMBL" id="KAF5812749.1"/>
    </source>
</evidence>
<dbReference type="AlphaFoldDB" id="A0A9K3NU63"/>
<proteinExistence type="predicted"/>
<dbReference type="Gramene" id="mRNA:HanXRQr2_Chr03g0090091">
    <property type="protein sequence ID" value="CDS:HanXRQr2_Chr03g0090091.1"/>
    <property type="gene ID" value="HanXRQr2_Chr03g0090091"/>
</dbReference>
<evidence type="ECO:0000313" key="2">
    <source>
        <dbReference type="Proteomes" id="UP000215914"/>
    </source>
</evidence>
<reference evidence="1" key="1">
    <citation type="journal article" date="2017" name="Nature">
        <title>The sunflower genome provides insights into oil metabolism, flowering and Asterid evolution.</title>
        <authorList>
            <person name="Badouin H."/>
            <person name="Gouzy J."/>
            <person name="Grassa C.J."/>
            <person name="Murat F."/>
            <person name="Staton S.E."/>
            <person name="Cottret L."/>
            <person name="Lelandais-Briere C."/>
            <person name="Owens G.L."/>
            <person name="Carrere S."/>
            <person name="Mayjonade B."/>
            <person name="Legrand L."/>
            <person name="Gill N."/>
            <person name="Kane N.C."/>
            <person name="Bowers J.E."/>
            <person name="Hubner S."/>
            <person name="Bellec A."/>
            <person name="Berard A."/>
            <person name="Berges H."/>
            <person name="Blanchet N."/>
            <person name="Boniface M.C."/>
            <person name="Brunel D."/>
            <person name="Catrice O."/>
            <person name="Chaidir N."/>
            <person name="Claudel C."/>
            <person name="Donnadieu C."/>
            <person name="Faraut T."/>
            <person name="Fievet G."/>
            <person name="Helmstetter N."/>
            <person name="King M."/>
            <person name="Knapp S.J."/>
            <person name="Lai Z."/>
            <person name="Le Paslier M.C."/>
            <person name="Lippi Y."/>
            <person name="Lorenzon L."/>
            <person name="Mandel J.R."/>
            <person name="Marage G."/>
            <person name="Marchand G."/>
            <person name="Marquand E."/>
            <person name="Bret-Mestries E."/>
            <person name="Morien E."/>
            <person name="Nambeesan S."/>
            <person name="Nguyen T."/>
            <person name="Pegot-Espagnet P."/>
            <person name="Pouilly N."/>
            <person name="Raftis F."/>
            <person name="Sallet E."/>
            <person name="Schiex T."/>
            <person name="Thomas J."/>
            <person name="Vandecasteele C."/>
            <person name="Vares D."/>
            <person name="Vear F."/>
            <person name="Vautrin S."/>
            <person name="Crespi M."/>
            <person name="Mangin B."/>
            <person name="Burke J.M."/>
            <person name="Salse J."/>
            <person name="Munos S."/>
            <person name="Vincourt P."/>
            <person name="Rieseberg L.H."/>
            <person name="Langlade N.B."/>
        </authorList>
    </citation>
    <scope>NUCLEOTIDE SEQUENCE</scope>
    <source>
        <tissue evidence="1">Leaves</tissue>
    </source>
</reference>
<protein>
    <submittedName>
        <fullName evidence="1">Uncharacterized protein</fullName>
    </submittedName>
</protein>
<sequence>MLSPAYKAHNIVILFKFRIPGSYYFSHTISINHLNKSIRHSGGTRTSLSGGHHKTLFYRLQLESLKHVFY</sequence>
<accession>A0A9K3NU63</accession>